<organism evidence="1 2">
    <name type="scientific">Chryseobacterium gleum ATCC 35910</name>
    <dbReference type="NCBI Taxonomy" id="525257"/>
    <lineage>
        <taxon>Bacteria</taxon>
        <taxon>Pseudomonadati</taxon>
        <taxon>Bacteroidota</taxon>
        <taxon>Flavobacteriia</taxon>
        <taxon>Flavobacteriales</taxon>
        <taxon>Weeksellaceae</taxon>
        <taxon>Chryseobacterium group</taxon>
        <taxon>Chryseobacterium</taxon>
    </lineage>
</organism>
<proteinExistence type="predicted"/>
<comment type="caution">
    <text evidence="1">The sequence shown here is derived from an EMBL/GenBank/DDBJ whole genome shotgun (WGS) entry which is preliminary data.</text>
</comment>
<gene>
    <name evidence="1" type="ORF">HMPREF0204_14157</name>
</gene>
<evidence type="ECO:0000313" key="2">
    <source>
        <dbReference type="Proteomes" id="UP000002969"/>
    </source>
</evidence>
<name>A0ABN0APU2_CHRGE</name>
<accession>A0ABN0APU2</accession>
<reference evidence="1" key="1">
    <citation type="submission" date="2010-06" db="EMBL/GenBank/DDBJ databases">
        <authorList>
            <person name="Muzny D."/>
            <person name="Qin X."/>
            <person name="Buhay C."/>
            <person name="Dugan-Rocha S."/>
            <person name="Ding Y."/>
            <person name="Chen G."/>
            <person name="Hawes A."/>
            <person name="Holder M."/>
            <person name="Jhangiani S."/>
            <person name="Johnson A."/>
            <person name="Khan Z."/>
            <person name="Li Z."/>
            <person name="Liu W."/>
            <person name="Liu X."/>
            <person name="Perez L."/>
            <person name="Shen H."/>
            <person name="Wang Q."/>
            <person name="Watt J."/>
            <person name="Xi L."/>
            <person name="Xin Y."/>
            <person name="Zhou J."/>
            <person name="Deng J."/>
            <person name="Jiang H."/>
            <person name="Liu Y."/>
            <person name="Qu J."/>
            <person name="Song X.-Z."/>
            <person name="Zhang L."/>
            <person name="Villasana D."/>
            <person name="Johnson A."/>
            <person name="Liu J."/>
            <person name="Liyanage D."/>
            <person name="Lorensuhewa L."/>
            <person name="Robinson T."/>
            <person name="Song A."/>
            <person name="Song B.-B."/>
            <person name="Dinh H."/>
            <person name="Thornton R."/>
            <person name="Coyle M."/>
            <person name="Francisco L."/>
            <person name="Jackson L."/>
            <person name="Javaid M."/>
            <person name="Korchina V."/>
            <person name="Kovar C."/>
            <person name="Mata R."/>
            <person name="Mathew T."/>
            <person name="Ngo R."/>
            <person name="Nguyen L."/>
            <person name="Nguyen N."/>
            <person name="Okwuonu G."/>
            <person name="Ongeri F."/>
            <person name="Pham C."/>
            <person name="Simmons D."/>
            <person name="Wilczek-Boney K."/>
            <person name="Hale W."/>
            <person name="Jakkamsetti A."/>
            <person name="Pham P."/>
            <person name="Ruth R."/>
            <person name="San Lucas F."/>
            <person name="Warren J."/>
            <person name="Zhang J."/>
            <person name="Zhao Z."/>
            <person name="Zhou C."/>
            <person name="Zhu D."/>
            <person name="Lee S."/>
            <person name="Bess C."/>
            <person name="Blankenburg K."/>
            <person name="Forbes L."/>
            <person name="Fu Q."/>
            <person name="Gubbala S."/>
            <person name="Hirani K."/>
            <person name="Jayaseelan J.C."/>
            <person name="Lara F."/>
            <person name="Munidasa M."/>
            <person name="Palculict T."/>
            <person name="Patil S."/>
            <person name="Pu L.-L."/>
            <person name="Saada N."/>
            <person name="Tang L."/>
            <person name="Weissenberger G."/>
            <person name="Zhu Y."/>
            <person name="Hemphill L."/>
            <person name="Shang Y."/>
            <person name="Youmans B."/>
            <person name="Ayvaz T."/>
            <person name="Ross M."/>
            <person name="Santibanez J."/>
            <person name="Aqrawi P."/>
            <person name="Gross S."/>
            <person name="Joshi V."/>
            <person name="Fowler G."/>
            <person name="Nazareth L."/>
            <person name="Reid J."/>
            <person name="Worley K."/>
            <person name="Petrosino J."/>
            <person name="Highlander S."/>
            <person name="Gibbs R."/>
        </authorList>
    </citation>
    <scope>NUCLEOTIDE SEQUENCE [LARGE SCALE GENOMIC DNA]</scope>
    <source>
        <strain evidence="1">ATCC 35910</strain>
    </source>
</reference>
<dbReference type="Proteomes" id="UP000002969">
    <property type="component" value="Unassembled WGS sequence"/>
</dbReference>
<dbReference type="EMBL" id="ACKQ02000007">
    <property type="protein sequence ID" value="EFK35088.1"/>
    <property type="molecule type" value="Genomic_DNA"/>
</dbReference>
<protein>
    <submittedName>
        <fullName evidence="1">Uncharacterized protein</fullName>
    </submittedName>
</protein>
<sequence>MISPIQFRTIEKMRKVSFNGREILESLKVILGVVFIVFL</sequence>
<keyword evidence="2" id="KW-1185">Reference proteome</keyword>
<evidence type="ECO:0000313" key="1">
    <source>
        <dbReference type="EMBL" id="EFK35088.1"/>
    </source>
</evidence>